<dbReference type="PANTHER" id="PTHR43420:SF47">
    <property type="entry name" value="N-ACETYLTRANSFERASE DOMAIN-CONTAINING PROTEIN"/>
    <property type="match status" value="1"/>
</dbReference>
<dbReference type="AlphaFoldDB" id="A0A9X2C304"/>
<dbReference type="Gene3D" id="3.40.630.30">
    <property type="match status" value="1"/>
</dbReference>
<gene>
    <name evidence="4" type="ORF">LPC04_13255</name>
</gene>
<keyword evidence="2 4" id="KW-0012">Acyltransferase</keyword>
<proteinExistence type="predicted"/>
<dbReference type="GO" id="GO:0016747">
    <property type="term" value="F:acyltransferase activity, transferring groups other than amino-acyl groups"/>
    <property type="evidence" value="ECO:0007669"/>
    <property type="project" value="InterPro"/>
</dbReference>
<dbReference type="CDD" id="cd04301">
    <property type="entry name" value="NAT_SF"/>
    <property type="match status" value="1"/>
</dbReference>
<dbReference type="InterPro" id="IPR000182">
    <property type="entry name" value="GNAT_dom"/>
</dbReference>
<dbReference type="SUPFAM" id="SSF55729">
    <property type="entry name" value="Acyl-CoA N-acyltransferases (Nat)"/>
    <property type="match status" value="1"/>
</dbReference>
<dbReference type="Pfam" id="PF00583">
    <property type="entry name" value="Acetyltransf_1"/>
    <property type="match status" value="1"/>
</dbReference>
<protein>
    <submittedName>
        <fullName evidence="4">GNAT family N-acetyltransferase</fullName>
        <ecNumber evidence="4">2.3.1.-</ecNumber>
    </submittedName>
</protein>
<reference evidence="4" key="1">
    <citation type="submission" date="2021-11" db="EMBL/GenBank/DDBJ databases">
        <title>BS-T2-15 a new species belonging to the Comamonadaceae family isolated from the soil of a French oak forest.</title>
        <authorList>
            <person name="Mieszkin S."/>
            <person name="Alain K."/>
        </authorList>
    </citation>
    <scope>NUCLEOTIDE SEQUENCE</scope>
    <source>
        <strain evidence="4">BS-T2-15</strain>
    </source>
</reference>
<organism evidence="4 5">
    <name type="scientific">Scleromatobacter humisilvae</name>
    <dbReference type="NCBI Taxonomy" id="2897159"/>
    <lineage>
        <taxon>Bacteria</taxon>
        <taxon>Pseudomonadati</taxon>
        <taxon>Pseudomonadota</taxon>
        <taxon>Betaproteobacteria</taxon>
        <taxon>Burkholderiales</taxon>
        <taxon>Sphaerotilaceae</taxon>
        <taxon>Scleromatobacter</taxon>
    </lineage>
</organism>
<evidence type="ECO:0000259" key="3">
    <source>
        <dbReference type="PROSITE" id="PS51186"/>
    </source>
</evidence>
<feature type="domain" description="N-acetyltransferase" evidence="3">
    <location>
        <begin position="16"/>
        <end position="180"/>
    </location>
</feature>
<dbReference type="RefSeq" id="WP_275682718.1">
    <property type="nucleotide sequence ID" value="NZ_JAJLJH010000003.1"/>
</dbReference>
<comment type="caution">
    <text evidence="4">The sequence shown here is derived from an EMBL/GenBank/DDBJ whole genome shotgun (WGS) entry which is preliminary data.</text>
</comment>
<dbReference type="EMBL" id="JAJLJH010000003">
    <property type="protein sequence ID" value="MCK9686675.1"/>
    <property type="molecule type" value="Genomic_DNA"/>
</dbReference>
<keyword evidence="1 4" id="KW-0808">Transferase</keyword>
<evidence type="ECO:0000313" key="5">
    <source>
        <dbReference type="Proteomes" id="UP001139353"/>
    </source>
</evidence>
<evidence type="ECO:0000313" key="4">
    <source>
        <dbReference type="EMBL" id="MCK9686675.1"/>
    </source>
</evidence>
<accession>A0A9X2C304</accession>
<dbReference type="Proteomes" id="UP001139353">
    <property type="component" value="Unassembled WGS sequence"/>
</dbReference>
<evidence type="ECO:0000256" key="2">
    <source>
        <dbReference type="ARBA" id="ARBA00023315"/>
    </source>
</evidence>
<keyword evidence="5" id="KW-1185">Reference proteome</keyword>
<dbReference type="PROSITE" id="PS51186">
    <property type="entry name" value="GNAT"/>
    <property type="match status" value="1"/>
</dbReference>
<name>A0A9X2C304_9BURK</name>
<sequence length="189" mass="20904">MSRHHAPDDFDAPTGVTVRRTRVSDAAAYARMMDHPDVFPNLLQMPHASEEHWAARLAESTALASAHVQIVAEADGAVVGAAGLHPIGASPRKRHSMILGINVDAAWQGRGVGKLLMHSLCDYADNWLGLLRIELDVFADNRRAQALYERFGFVREGVRRCEALRDGVYVDGWLMARLNPSPLRGFPRD</sequence>
<dbReference type="EC" id="2.3.1.-" evidence="4"/>
<dbReference type="PANTHER" id="PTHR43420">
    <property type="entry name" value="ACETYLTRANSFERASE"/>
    <property type="match status" value="1"/>
</dbReference>
<dbReference type="InterPro" id="IPR016181">
    <property type="entry name" value="Acyl_CoA_acyltransferase"/>
</dbReference>
<evidence type="ECO:0000256" key="1">
    <source>
        <dbReference type="ARBA" id="ARBA00022679"/>
    </source>
</evidence>
<dbReference type="InterPro" id="IPR050680">
    <property type="entry name" value="YpeA/RimI_acetyltransf"/>
</dbReference>